<keyword evidence="10" id="KW-1185">Reference proteome</keyword>
<gene>
    <name evidence="5 9" type="primary">tsf</name>
    <name evidence="9" type="ORF">PDESU_01528</name>
</gene>
<evidence type="ECO:0000256" key="1">
    <source>
        <dbReference type="ARBA" id="ARBA00005532"/>
    </source>
</evidence>
<evidence type="ECO:0000313" key="9">
    <source>
        <dbReference type="EMBL" id="VGO12974.1"/>
    </source>
</evidence>
<dbReference type="FunFam" id="1.10.8.10:FF:000001">
    <property type="entry name" value="Elongation factor Ts"/>
    <property type="match status" value="1"/>
</dbReference>
<dbReference type="Proteomes" id="UP000366872">
    <property type="component" value="Unassembled WGS sequence"/>
</dbReference>
<organism evidence="9 10">
    <name type="scientific">Pontiella desulfatans</name>
    <dbReference type="NCBI Taxonomy" id="2750659"/>
    <lineage>
        <taxon>Bacteria</taxon>
        <taxon>Pseudomonadati</taxon>
        <taxon>Kiritimatiellota</taxon>
        <taxon>Kiritimatiellia</taxon>
        <taxon>Kiritimatiellales</taxon>
        <taxon>Pontiellaceae</taxon>
        <taxon>Pontiella</taxon>
    </lineage>
</organism>
<evidence type="ECO:0000256" key="5">
    <source>
        <dbReference type="HAMAP-Rule" id="MF_00050"/>
    </source>
</evidence>
<evidence type="ECO:0000259" key="8">
    <source>
        <dbReference type="Pfam" id="PF00889"/>
    </source>
</evidence>
<dbReference type="InterPro" id="IPR036402">
    <property type="entry name" value="EF-Ts_dimer_sf"/>
</dbReference>
<comment type="similarity">
    <text evidence="1 5 6">Belongs to the EF-Ts family.</text>
</comment>
<keyword evidence="4 5" id="KW-0648">Protein biosynthesis</keyword>
<dbReference type="Pfam" id="PF00889">
    <property type="entry name" value="EF_TS"/>
    <property type="match status" value="1"/>
</dbReference>
<evidence type="ECO:0000256" key="7">
    <source>
        <dbReference type="RuleBase" id="RU000643"/>
    </source>
</evidence>
<dbReference type="Gene3D" id="3.30.479.20">
    <property type="entry name" value="Elongation factor Ts, dimerisation domain"/>
    <property type="match status" value="2"/>
</dbReference>
<dbReference type="AlphaFoldDB" id="A0A6C2TZT3"/>
<sequence>MAITTAMIKELRDATSLGIADCKKALEETGGDFDAAVKILREKGAAVAAKRASKEAKEGMVAALVADDAKSAGMIEVNCETDFVTRNEDFQAFVEELRGEALNFETDAMAAGVADKVEDKMGTIGEKIQFRRNVKLAVDGIGSVASYIHMGGKVGVLLELGCEKEETIANPVYQELAKDLTLHVAAAAPEFLNRDEVPSEKVEEEQDIMRTQMKTEDEEKGKSRPEEMIEKILIGKTNKFFSQICFLEQGFVKEDKVSITDLIAEKGKELGDTITVKQYVRYQLGA</sequence>
<comment type="subcellular location">
    <subcellularLocation>
        <location evidence="5 7">Cytoplasm</location>
    </subcellularLocation>
</comment>
<feature type="region of interest" description="Involved in Mg(2+) ion dislocation from EF-Tu" evidence="5">
    <location>
        <begin position="81"/>
        <end position="84"/>
    </location>
</feature>
<dbReference type="SUPFAM" id="SSF46934">
    <property type="entry name" value="UBA-like"/>
    <property type="match status" value="1"/>
</dbReference>
<dbReference type="PROSITE" id="PS01127">
    <property type="entry name" value="EF_TS_2"/>
    <property type="match status" value="1"/>
</dbReference>
<dbReference type="InterPro" id="IPR018101">
    <property type="entry name" value="Transl_elong_Ts_CS"/>
</dbReference>
<name>A0A6C2TZT3_PONDE</name>
<dbReference type="SUPFAM" id="SSF54713">
    <property type="entry name" value="Elongation factor Ts (EF-Ts), dimerisation domain"/>
    <property type="match status" value="2"/>
</dbReference>
<evidence type="ECO:0000256" key="2">
    <source>
        <dbReference type="ARBA" id="ARBA00016956"/>
    </source>
</evidence>
<dbReference type="GO" id="GO:0003746">
    <property type="term" value="F:translation elongation factor activity"/>
    <property type="evidence" value="ECO:0007669"/>
    <property type="project" value="UniProtKB-UniRule"/>
</dbReference>
<dbReference type="PANTHER" id="PTHR11741">
    <property type="entry name" value="ELONGATION FACTOR TS"/>
    <property type="match status" value="1"/>
</dbReference>
<dbReference type="EMBL" id="CAAHFG010000001">
    <property type="protein sequence ID" value="VGO12974.1"/>
    <property type="molecule type" value="Genomic_DNA"/>
</dbReference>
<feature type="domain" description="Translation elongation factor EFTs/EF1B dimerisation" evidence="8">
    <location>
        <begin position="73"/>
        <end position="285"/>
    </location>
</feature>
<keyword evidence="3 5" id="KW-0251">Elongation factor</keyword>
<dbReference type="InterPro" id="IPR009060">
    <property type="entry name" value="UBA-like_sf"/>
</dbReference>
<evidence type="ECO:0000313" key="10">
    <source>
        <dbReference type="Proteomes" id="UP000366872"/>
    </source>
</evidence>
<dbReference type="NCBIfam" id="TIGR00116">
    <property type="entry name" value="tsf"/>
    <property type="match status" value="1"/>
</dbReference>
<comment type="function">
    <text evidence="5 6">Associates with the EF-Tu.GDP complex and induces the exchange of GDP to GTP. It remains bound to the aminoacyl-tRNA.EF-Tu.GTP complex up to the GTP hydrolysis stage on the ribosome.</text>
</comment>
<dbReference type="PROSITE" id="PS01126">
    <property type="entry name" value="EF_TS_1"/>
    <property type="match status" value="1"/>
</dbReference>
<evidence type="ECO:0000256" key="4">
    <source>
        <dbReference type="ARBA" id="ARBA00022917"/>
    </source>
</evidence>
<dbReference type="PANTHER" id="PTHR11741:SF0">
    <property type="entry name" value="ELONGATION FACTOR TS, MITOCHONDRIAL"/>
    <property type="match status" value="1"/>
</dbReference>
<evidence type="ECO:0000256" key="6">
    <source>
        <dbReference type="RuleBase" id="RU000642"/>
    </source>
</evidence>
<dbReference type="CDD" id="cd14275">
    <property type="entry name" value="UBA_EF-Ts"/>
    <property type="match status" value="1"/>
</dbReference>
<proteinExistence type="inferred from homology"/>
<protein>
    <recommendedName>
        <fullName evidence="2 5">Elongation factor Ts</fullName>
        <shortName evidence="5">EF-Ts</shortName>
    </recommendedName>
</protein>
<dbReference type="HAMAP" id="MF_00050">
    <property type="entry name" value="EF_Ts"/>
    <property type="match status" value="1"/>
</dbReference>
<evidence type="ECO:0000256" key="3">
    <source>
        <dbReference type="ARBA" id="ARBA00022768"/>
    </source>
</evidence>
<dbReference type="Gene3D" id="1.10.286.20">
    <property type="match status" value="1"/>
</dbReference>
<reference evidence="9 10" key="1">
    <citation type="submission" date="2019-04" db="EMBL/GenBank/DDBJ databases">
        <authorList>
            <person name="Van Vliet M D."/>
        </authorList>
    </citation>
    <scope>NUCLEOTIDE SEQUENCE [LARGE SCALE GENOMIC DNA]</scope>
    <source>
        <strain evidence="9 10">F1</strain>
    </source>
</reference>
<keyword evidence="5" id="KW-0963">Cytoplasm</keyword>
<dbReference type="InterPro" id="IPR014039">
    <property type="entry name" value="Transl_elong_EFTs/EF1B_dimer"/>
</dbReference>
<accession>A0A6C2TZT3</accession>
<dbReference type="Gene3D" id="1.10.8.10">
    <property type="entry name" value="DNA helicase RuvA subunit, C-terminal domain"/>
    <property type="match status" value="1"/>
</dbReference>
<dbReference type="GO" id="GO:0005737">
    <property type="term" value="C:cytoplasm"/>
    <property type="evidence" value="ECO:0007669"/>
    <property type="project" value="UniProtKB-SubCell"/>
</dbReference>
<dbReference type="InterPro" id="IPR001816">
    <property type="entry name" value="Transl_elong_EFTs/EF1B"/>
</dbReference>
<dbReference type="RefSeq" id="WP_136078594.1">
    <property type="nucleotide sequence ID" value="NZ_CAAHFG010000001.1"/>
</dbReference>